<dbReference type="PANTHER" id="PTHR30217:SF10">
    <property type="entry name" value="23S RRNA 5-HYDROXYCYTIDINE C2501 SYNTHASE"/>
    <property type="match status" value="1"/>
</dbReference>
<comment type="caution">
    <text evidence="2">The sequence shown here is derived from an EMBL/GenBank/DDBJ whole genome shotgun (WGS) entry which is preliminary data.</text>
</comment>
<dbReference type="Proteomes" id="UP000265489">
    <property type="component" value="Unassembled WGS sequence"/>
</dbReference>
<dbReference type="InterPro" id="IPR051454">
    <property type="entry name" value="RNA/ubiquinone_mod_enzymes"/>
</dbReference>
<proteinExistence type="predicted"/>
<evidence type="ECO:0000259" key="1">
    <source>
        <dbReference type="Pfam" id="PF12392"/>
    </source>
</evidence>
<evidence type="ECO:0000313" key="2">
    <source>
        <dbReference type="EMBL" id="RGU92652.1"/>
    </source>
</evidence>
<dbReference type="PANTHER" id="PTHR30217">
    <property type="entry name" value="PEPTIDASE U32 FAMILY"/>
    <property type="match status" value="1"/>
</dbReference>
<name>A0A395WAF3_9FIRM</name>
<dbReference type="InterPro" id="IPR001539">
    <property type="entry name" value="Peptidase_U32"/>
</dbReference>
<gene>
    <name evidence="2" type="ORF">DWW32_04355</name>
</gene>
<dbReference type="RefSeq" id="WP_118324897.1">
    <property type="nucleotide sequence ID" value="NZ_QRYH01000011.1"/>
</dbReference>
<dbReference type="GeneID" id="66579632"/>
<accession>A0A395WAF3</accession>
<dbReference type="Pfam" id="PF12392">
    <property type="entry name" value="DUF3656"/>
    <property type="match status" value="1"/>
</dbReference>
<sequence>MGPEILAPVGSMEALNAALAAGCDAVYFGLPSFGARAFANNFDLETTKEVIERCHLCGVKVYITMNTILYEDEMEDAYNMAKKVHLFGVDALIIQDLGFIHLLHHRLPNLVLHASTQLSVSNPYQIEQLKKLGVQRVVLARECTKEEVQACVDTGIEVEVFVHGALCICYSGQCYFSSVHYGRSGNRGMCAQPCRMKYSLYEDGNKVDTHGDYVLSPKDLSLIDEVNTLADMGVCSLKIEGRMKSAPYVYESVSQVKKVLENMERSHLDEQNLRVTFNREYTVGHMYGASGKELMNSKTCNHQGIEIGRVVKVNKNKICIQLSQDLHQNDGIRFERENLGCHVNFMYDKKQKLISFMPKNNTVLIEGPVGVHVGSVVRKTMDSELNKTIEEKIRTSNRQSIVNVVVSCSAVGKPMVMEVYNDLTKISVSTEIDSVHALKRATDEETLNKQFSKTKDSWASFGRIEYHLGKDIYFPISVMNQLRRDALEKMKEACLKQEMLVENEYHYVPQKSKTSFDLFEINSMNQKVDDSSCYVSEMLNNENVINKSNITGVDGFVNAHLGKGKIVDSLNISNSYGVAAILEMGYESCVLSDECDKYQVEALMKAFLNRYHFDAPVYKTLYQKRRLMTMKHCPVNTALKDGKRVGCGLCHSHRYELEGLDGKRVFLLGDKDCHMGLYDVNVTDEIENRKEYESYGIKHFRFVFTDENQEEVKTAFKAYNR</sequence>
<protein>
    <submittedName>
        <fullName evidence="2">U32 family peptidase</fullName>
    </submittedName>
</protein>
<dbReference type="EMBL" id="QRYQ01000005">
    <property type="protein sequence ID" value="RGU92652.1"/>
    <property type="molecule type" value="Genomic_DNA"/>
</dbReference>
<dbReference type="Pfam" id="PF01136">
    <property type="entry name" value="Peptidase_U32"/>
    <property type="match status" value="1"/>
</dbReference>
<dbReference type="AlphaFoldDB" id="A0A395WAF3"/>
<organism evidence="2 3">
    <name type="scientific">Holdemanella biformis</name>
    <dbReference type="NCBI Taxonomy" id="1735"/>
    <lineage>
        <taxon>Bacteria</taxon>
        <taxon>Bacillati</taxon>
        <taxon>Bacillota</taxon>
        <taxon>Erysipelotrichia</taxon>
        <taxon>Erysipelotrichales</taxon>
        <taxon>Erysipelotrichaceae</taxon>
        <taxon>Holdemanella</taxon>
    </lineage>
</organism>
<feature type="domain" description="Peptidase U32 collagenase" evidence="1">
    <location>
        <begin position="378"/>
        <end position="494"/>
    </location>
</feature>
<evidence type="ECO:0000313" key="3">
    <source>
        <dbReference type="Proteomes" id="UP000265489"/>
    </source>
</evidence>
<dbReference type="InterPro" id="IPR020988">
    <property type="entry name" value="Pept_U32_collagenase"/>
</dbReference>
<reference evidence="2 3" key="1">
    <citation type="submission" date="2018-08" db="EMBL/GenBank/DDBJ databases">
        <title>A genome reference for cultivated species of the human gut microbiota.</title>
        <authorList>
            <person name="Zou Y."/>
            <person name="Xue W."/>
            <person name="Luo G."/>
        </authorList>
    </citation>
    <scope>NUCLEOTIDE SEQUENCE [LARGE SCALE GENOMIC DNA]</scope>
    <source>
        <strain evidence="2 3">AF15-20</strain>
    </source>
</reference>